<feature type="compositionally biased region" description="Basic and acidic residues" evidence="4">
    <location>
        <begin position="107"/>
        <end position="126"/>
    </location>
</feature>
<keyword evidence="2" id="KW-0507">mRNA processing</keyword>
<evidence type="ECO:0000256" key="2">
    <source>
        <dbReference type="ARBA" id="ARBA00022664"/>
    </source>
</evidence>
<sequence>MSGTGRPTYRNRKGKANPSASYMNTHHVMTRDLPSHLKIKLRDKKVIDKAELLKRLEKLDHPKYSPDDDADAENNGSSESDSDDSSAITSDTGDDDDEQASLMQELARMKQERQEEEERKIREAQEQIRNQFTANPLLDPEYSTKRNWMEESIFQNQAASAPTRKDKYVNDPIRNEYHQQFLRKYLKV</sequence>
<dbReference type="PANTHER" id="PTHR12718:SF2">
    <property type="entry name" value="SPLICEOSOME-ASSOCIATED PROTEIN CWC15 HOMOLOG"/>
    <property type="match status" value="1"/>
</dbReference>
<keyword evidence="6" id="KW-1185">Reference proteome</keyword>
<comment type="caution">
    <text evidence="5">The sequence shown here is derived from an EMBL/GenBank/DDBJ whole genome shotgun (WGS) entry which is preliminary data.</text>
</comment>
<dbReference type="Proteomes" id="UP001470230">
    <property type="component" value="Unassembled WGS sequence"/>
</dbReference>
<evidence type="ECO:0000256" key="4">
    <source>
        <dbReference type="SAM" id="MobiDB-lite"/>
    </source>
</evidence>
<evidence type="ECO:0000313" key="6">
    <source>
        <dbReference type="Proteomes" id="UP001470230"/>
    </source>
</evidence>
<name>A0ABR2H9B0_9EUKA</name>
<dbReference type="Pfam" id="PF04889">
    <property type="entry name" value="Cwf_Cwc_15"/>
    <property type="match status" value="1"/>
</dbReference>
<comment type="similarity">
    <text evidence="1">Belongs to the CWC15 family.</text>
</comment>
<dbReference type="InterPro" id="IPR006973">
    <property type="entry name" value="Cwf_Cwc_15"/>
</dbReference>
<evidence type="ECO:0000256" key="1">
    <source>
        <dbReference type="ARBA" id="ARBA00006644"/>
    </source>
</evidence>
<organism evidence="5 6">
    <name type="scientific">Tritrichomonas musculus</name>
    <dbReference type="NCBI Taxonomy" id="1915356"/>
    <lineage>
        <taxon>Eukaryota</taxon>
        <taxon>Metamonada</taxon>
        <taxon>Parabasalia</taxon>
        <taxon>Tritrichomonadida</taxon>
        <taxon>Tritrichomonadidae</taxon>
        <taxon>Tritrichomonas</taxon>
    </lineage>
</organism>
<reference evidence="5 6" key="1">
    <citation type="submission" date="2024-04" db="EMBL/GenBank/DDBJ databases">
        <title>Tritrichomonas musculus Genome.</title>
        <authorList>
            <person name="Alves-Ferreira E."/>
            <person name="Grigg M."/>
            <person name="Lorenzi H."/>
            <person name="Galac M."/>
        </authorList>
    </citation>
    <scope>NUCLEOTIDE SEQUENCE [LARGE SCALE GENOMIC DNA]</scope>
    <source>
        <strain evidence="5 6">EAF2021</strain>
    </source>
</reference>
<feature type="region of interest" description="Disordered" evidence="4">
    <location>
        <begin position="1"/>
        <end position="140"/>
    </location>
</feature>
<feature type="compositionally biased region" description="Low complexity" evidence="4">
    <location>
        <begin position="73"/>
        <end position="91"/>
    </location>
</feature>
<proteinExistence type="inferred from homology"/>
<dbReference type="PANTHER" id="PTHR12718">
    <property type="entry name" value="CELL CYCLE CONTROL PROTEIN CWF15"/>
    <property type="match status" value="1"/>
</dbReference>
<feature type="compositionally biased region" description="Basic and acidic residues" evidence="4">
    <location>
        <begin position="44"/>
        <end position="66"/>
    </location>
</feature>
<dbReference type="EMBL" id="JAPFFF010000037">
    <property type="protein sequence ID" value="KAK8842788.1"/>
    <property type="molecule type" value="Genomic_DNA"/>
</dbReference>
<evidence type="ECO:0000256" key="3">
    <source>
        <dbReference type="ARBA" id="ARBA00023187"/>
    </source>
</evidence>
<keyword evidence="3" id="KW-0508">mRNA splicing</keyword>
<accession>A0ABR2H9B0</accession>
<protein>
    <submittedName>
        <fullName evidence="5">Complexed with cef1p</fullName>
    </submittedName>
</protein>
<gene>
    <name evidence="5" type="ORF">M9Y10_025653</name>
</gene>
<evidence type="ECO:0000313" key="5">
    <source>
        <dbReference type="EMBL" id="KAK8842788.1"/>
    </source>
</evidence>